<keyword evidence="2" id="KW-1185">Reference proteome</keyword>
<protein>
    <recommendedName>
        <fullName evidence="3">Lipoprotein</fullName>
    </recommendedName>
</protein>
<dbReference type="Proteomes" id="UP001522905">
    <property type="component" value="Unassembled WGS sequence"/>
</dbReference>
<reference evidence="1 2" key="1">
    <citation type="submission" date="2021-11" db="EMBL/GenBank/DDBJ databases">
        <title>Comparative genomics of bee honey and flower isolates.</title>
        <authorList>
            <person name="Bechtner J.D."/>
            <person name="Gallus M.K."/>
            <person name="Ehrmann M."/>
        </authorList>
    </citation>
    <scope>NUCLEOTIDE SEQUENCE [LARGE SCALE GENOMIC DNA]</scope>
    <source>
        <strain evidence="1 2">M161</strain>
    </source>
</reference>
<gene>
    <name evidence="1" type="ORF">LNP07_04820</name>
</gene>
<accession>A0ABT0I295</accession>
<evidence type="ECO:0008006" key="3">
    <source>
        <dbReference type="Google" id="ProtNLM"/>
    </source>
</evidence>
<evidence type="ECO:0000313" key="1">
    <source>
        <dbReference type="EMBL" id="MCK8624835.1"/>
    </source>
</evidence>
<name>A0ABT0I295_9LACO</name>
<proteinExistence type="predicted"/>
<dbReference type="EMBL" id="JAJIAO010000004">
    <property type="protein sequence ID" value="MCK8624835.1"/>
    <property type="molecule type" value="Genomic_DNA"/>
</dbReference>
<evidence type="ECO:0000313" key="2">
    <source>
        <dbReference type="Proteomes" id="UP001522905"/>
    </source>
</evidence>
<dbReference type="RefSeq" id="WP_220751190.1">
    <property type="nucleotide sequence ID" value="NZ_BPLL01000009.1"/>
</dbReference>
<organism evidence="1 2">
    <name type="scientific">Apilactobacillus xinyiensis</name>
    <dbReference type="NCBI Taxonomy" id="2841032"/>
    <lineage>
        <taxon>Bacteria</taxon>
        <taxon>Bacillati</taxon>
        <taxon>Bacillota</taxon>
        <taxon>Bacilli</taxon>
        <taxon>Lactobacillales</taxon>
        <taxon>Lactobacillaceae</taxon>
        <taxon>Apilactobacillus</taxon>
    </lineage>
</organism>
<comment type="caution">
    <text evidence="1">The sequence shown here is derived from an EMBL/GenBank/DDBJ whole genome shotgun (WGS) entry which is preliminary data.</text>
</comment>
<sequence length="124" mass="13732">MNHIKKIDLLFAAFVILLSIFTFNCVDASANNHYLSKKEISHLLIKGGYSTESPESPKVTKRVGNKTTVWTYPGAQGADIFKLTTKGKYVHIHATFGSLGGGHFSKYPNKDCKDFGPIKTVVKR</sequence>